<comment type="caution">
    <text evidence="1">The sequence shown here is derived from an EMBL/GenBank/DDBJ whole genome shotgun (WGS) entry which is preliminary data.</text>
</comment>
<organism evidence="1 2">
    <name type="scientific">Corynebacterium xerosis</name>
    <dbReference type="NCBI Taxonomy" id="1725"/>
    <lineage>
        <taxon>Bacteria</taxon>
        <taxon>Bacillati</taxon>
        <taxon>Actinomycetota</taxon>
        <taxon>Actinomycetes</taxon>
        <taxon>Mycobacteriales</taxon>
        <taxon>Corynebacteriaceae</taxon>
        <taxon>Corynebacterium</taxon>
    </lineage>
</organism>
<protein>
    <submittedName>
        <fullName evidence="1">Uncharacterized protein</fullName>
    </submittedName>
</protein>
<dbReference type="AlphaFoldDB" id="A0A2N6T233"/>
<gene>
    <name evidence="1" type="ORF">CJ204_00840</name>
</gene>
<dbReference type="Proteomes" id="UP000235363">
    <property type="component" value="Unassembled WGS sequence"/>
</dbReference>
<reference evidence="1 2" key="1">
    <citation type="submission" date="2017-09" db="EMBL/GenBank/DDBJ databases">
        <title>Bacterial strain isolated from the female urinary microbiota.</title>
        <authorList>
            <person name="Thomas-White K."/>
            <person name="Kumar N."/>
            <person name="Forster S."/>
            <person name="Putonti C."/>
            <person name="Lawley T."/>
            <person name="Wolfe A.J."/>
        </authorList>
    </citation>
    <scope>NUCLEOTIDE SEQUENCE [LARGE SCALE GENOMIC DNA]</scope>
    <source>
        <strain evidence="1 2">UMB0908</strain>
    </source>
</reference>
<evidence type="ECO:0000313" key="1">
    <source>
        <dbReference type="EMBL" id="PMC63398.1"/>
    </source>
</evidence>
<sequence length="137" mass="15500">MTAVCAASGCNARPAARGLCTRHLGIDPNRPTKTARPRAVFVDTIPSRFHTIDTETVRTLSHNPGRWARYPAEARWTDWQTLTPQRKASRLNDLATRVRRSRAAFAGFVWEAERRDRDLYVRCIGPDLSITDLKKPA</sequence>
<proteinExistence type="predicted"/>
<name>A0A2N6T233_9CORY</name>
<evidence type="ECO:0000313" key="2">
    <source>
        <dbReference type="Proteomes" id="UP000235363"/>
    </source>
</evidence>
<dbReference type="EMBL" id="PNHF01000001">
    <property type="protein sequence ID" value="PMC63398.1"/>
    <property type="molecule type" value="Genomic_DNA"/>
</dbReference>
<accession>A0A2N6T233</accession>
<dbReference type="RefSeq" id="WP_102211756.1">
    <property type="nucleotide sequence ID" value="NZ_PNHF01000001.1"/>
</dbReference>